<sequence length="723" mass="79807">MPLRTSRDAPKFVSAHPTDVRRYFEDLEQCSVAADLDDAAKILWAVRYPPGTVEETWSSLDSFSTGQYEAFKAEVLTLYPGATSDDRRYSLSDLEALVNRAAQVSLTNRAQFGEYYQEFNRISSWLLSKERISKLEQRREFMRGFDKSFRDRILARLLIKVPDHFPHDPYDMPDVVSAVTWLLTGTSADVPVIGLSDETNGSNAPVIKSETTTQLASVFEGMTSVLKQNLALYTQLQHSTNAAARPYNPAIPPNNRANIQPVQNNITATRSTPNGGNGSAFRGCIFCGGTHFVMDCADANTHIQMGYIKRNAEHKLVLPNGQYVPGIIQGANLKERVLAWHLAHPRNMTADLDGPPANSSRPTAPVSFFNTITEPATAESPLSEPDARRIYALQLEISNITRRAKSKGRPIPVRTEAAIRSITPLTEDNVETEQASPANGDDAYTAPTDAPKKIKPQSHLRAPIEDAALKEEVFKNILDSPLQPMTLRDVLCISPETRQRFNVQTSAHRIPRPIAPVLNVNNVIHDNERITDQGTPPAYIPTLAQALHISGSIQPPQGVVVGKDVVALREIDLLVGDEDIPMAGCIDSGSVIVAMNYQSWKQLRLTYDPDVTLEMGSANNQSNLTLGCVRNLRITVGEITLLLQVHIVKESPFHILLGRPFLALLHCVSQDSANGEQQLTLTCPNTGVRSVIITRPWVPKAQDFQRQPTATNTPQHIGSTEDF</sequence>
<proteinExistence type="predicted"/>
<dbReference type="Proteomes" id="UP000076738">
    <property type="component" value="Unassembled WGS sequence"/>
</dbReference>
<evidence type="ECO:0000313" key="3">
    <source>
        <dbReference type="Proteomes" id="UP000076738"/>
    </source>
</evidence>
<protein>
    <submittedName>
        <fullName evidence="2">Uncharacterized protein</fullName>
    </submittedName>
</protein>
<accession>A0A167G8I6</accession>
<name>A0A167G8I6_CALVF</name>
<dbReference type="Gene3D" id="2.40.70.10">
    <property type="entry name" value="Acid Proteases"/>
    <property type="match status" value="1"/>
</dbReference>
<organism evidence="2 3">
    <name type="scientific">Calocera viscosa (strain TUFC12733)</name>
    <dbReference type="NCBI Taxonomy" id="1330018"/>
    <lineage>
        <taxon>Eukaryota</taxon>
        <taxon>Fungi</taxon>
        <taxon>Dikarya</taxon>
        <taxon>Basidiomycota</taxon>
        <taxon>Agaricomycotina</taxon>
        <taxon>Dacrymycetes</taxon>
        <taxon>Dacrymycetales</taxon>
        <taxon>Dacrymycetaceae</taxon>
        <taxon>Calocera</taxon>
    </lineage>
</organism>
<dbReference type="OrthoDB" id="5596707at2759"/>
<dbReference type="STRING" id="1330018.A0A167G8I6"/>
<evidence type="ECO:0000256" key="1">
    <source>
        <dbReference type="SAM" id="MobiDB-lite"/>
    </source>
</evidence>
<feature type="region of interest" description="Disordered" evidence="1">
    <location>
        <begin position="424"/>
        <end position="444"/>
    </location>
</feature>
<feature type="compositionally biased region" description="Polar residues" evidence="1">
    <location>
        <begin position="704"/>
        <end position="723"/>
    </location>
</feature>
<reference evidence="2 3" key="1">
    <citation type="journal article" date="2016" name="Mol. Biol. Evol.">
        <title>Comparative Genomics of Early-Diverging Mushroom-Forming Fungi Provides Insights into the Origins of Lignocellulose Decay Capabilities.</title>
        <authorList>
            <person name="Nagy L.G."/>
            <person name="Riley R."/>
            <person name="Tritt A."/>
            <person name="Adam C."/>
            <person name="Daum C."/>
            <person name="Floudas D."/>
            <person name="Sun H."/>
            <person name="Yadav J.S."/>
            <person name="Pangilinan J."/>
            <person name="Larsson K.H."/>
            <person name="Matsuura K."/>
            <person name="Barry K."/>
            <person name="Labutti K."/>
            <person name="Kuo R."/>
            <person name="Ohm R.A."/>
            <person name="Bhattacharya S.S."/>
            <person name="Shirouzu T."/>
            <person name="Yoshinaga Y."/>
            <person name="Martin F.M."/>
            <person name="Grigoriev I.V."/>
            <person name="Hibbett D.S."/>
        </authorList>
    </citation>
    <scope>NUCLEOTIDE SEQUENCE [LARGE SCALE GENOMIC DNA]</scope>
    <source>
        <strain evidence="2 3">TUFC12733</strain>
    </source>
</reference>
<dbReference type="CDD" id="cd00303">
    <property type="entry name" value="retropepsin_like"/>
    <property type="match status" value="1"/>
</dbReference>
<dbReference type="InterPro" id="IPR021109">
    <property type="entry name" value="Peptidase_aspartic_dom_sf"/>
</dbReference>
<dbReference type="AlphaFoldDB" id="A0A167G8I6"/>
<keyword evidence="3" id="KW-1185">Reference proteome</keyword>
<gene>
    <name evidence="2" type="ORF">CALVIDRAFT_490710</name>
</gene>
<feature type="region of interest" description="Disordered" evidence="1">
    <location>
        <begin position="703"/>
        <end position="723"/>
    </location>
</feature>
<evidence type="ECO:0000313" key="2">
    <source>
        <dbReference type="EMBL" id="KZO90295.1"/>
    </source>
</evidence>
<dbReference type="SUPFAM" id="SSF50630">
    <property type="entry name" value="Acid proteases"/>
    <property type="match status" value="1"/>
</dbReference>
<dbReference type="EMBL" id="KV417346">
    <property type="protein sequence ID" value="KZO90295.1"/>
    <property type="molecule type" value="Genomic_DNA"/>
</dbReference>